<gene>
    <name evidence="1" type="ORF">CTEN210_07230</name>
</gene>
<name>A0AAD3CS30_9STRA</name>
<proteinExistence type="predicted"/>
<dbReference type="AlphaFoldDB" id="A0AAD3CS30"/>
<protein>
    <submittedName>
        <fullName evidence="1">Uncharacterized protein</fullName>
    </submittedName>
</protein>
<dbReference type="EMBL" id="BLLK01000040">
    <property type="protein sequence ID" value="GFH50754.1"/>
    <property type="molecule type" value="Genomic_DNA"/>
</dbReference>
<reference evidence="1 2" key="1">
    <citation type="journal article" date="2021" name="Sci. Rep.">
        <title>The genome of the diatom Chaetoceros tenuissimus carries an ancient integrated fragment of an extant virus.</title>
        <authorList>
            <person name="Hongo Y."/>
            <person name="Kimura K."/>
            <person name="Takaki Y."/>
            <person name="Yoshida Y."/>
            <person name="Baba S."/>
            <person name="Kobayashi G."/>
            <person name="Nagasaki K."/>
            <person name="Hano T."/>
            <person name="Tomaru Y."/>
        </authorList>
    </citation>
    <scope>NUCLEOTIDE SEQUENCE [LARGE SCALE GENOMIC DNA]</scope>
    <source>
        <strain evidence="1 2">NIES-3715</strain>
    </source>
</reference>
<sequence length="453" mass="53387">MKYRKVRGPRLAFFRRSFHRKYVCKKVEEKPADDWESEGTAYFPYWKYLHLSALPNIWEEMSTNHPELLDFTIGNESSLASKLFGFTTSTFYRPMTSFIVPGYIDASSIQQCRSEFRFQSVYQFKISDSGEPIIFDSGPGHFLFIASVCKDFYACLSESMPTDFLKTHPSSYLFSWKLTKLTINIPEENLRPKVGITIEQILKCDSLYVFQRIIRRLKLKDDWQFRLGIRAIKKNAVEILNWIIHEKEWNYKVHKRDIHLSYSCCNLEMMTYLHENLQINFNKKSLWDVLRSPVTANAETIRYIVSVAKKKDSLTLHSYHPVVTRIISAAIERVYDSDYDEIIKILLDNIFQENDPYDPRTIATRCCCSRREKGIDVMKCIINTEIAYQMEEFEYTNLVNSPCELGRLDIVKYLEEDIRPIPNISECMESAANRGHGDMFDYLATRRRLRERY</sequence>
<evidence type="ECO:0000313" key="2">
    <source>
        <dbReference type="Proteomes" id="UP001054902"/>
    </source>
</evidence>
<evidence type="ECO:0000313" key="1">
    <source>
        <dbReference type="EMBL" id="GFH50754.1"/>
    </source>
</evidence>
<comment type="caution">
    <text evidence="1">The sequence shown here is derived from an EMBL/GenBank/DDBJ whole genome shotgun (WGS) entry which is preliminary data.</text>
</comment>
<organism evidence="1 2">
    <name type="scientific">Chaetoceros tenuissimus</name>
    <dbReference type="NCBI Taxonomy" id="426638"/>
    <lineage>
        <taxon>Eukaryota</taxon>
        <taxon>Sar</taxon>
        <taxon>Stramenopiles</taxon>
        <taxon>Ochrophyta</taxon>
        <taxon>Bacillariophyta</taxon>
        <taxon>Coscinodiscophyceae</taxon>
        <taxon>Chaetocerotophycidae</taxon>
        <taxon>Chaetocerotales</taxon>
        <taxon>Chaetocerotaceae</taxon>
        <taxon>Chaetoceros</taxon>
    </lineage>
</organism>
<accession>A0AAD3CS30</accession>
<keyword evidence="2" id="KW-1185">Reference proteome</keyword>
<dbReference type="Proteomes" id="UP001054902">
    <property type="component" value="Unassembled WGS sequence"/>
</dbReference>